<keyword evidence="3" id="KW-1185">Reference proteome</keyword>
<feature type="transmembrane region" description="Helical" evidence="1">
    <location>
        <begin position="20"/>
        <end position="42"/>
    </location>
</feature>
<protein>
    <submittedName>
        <fullName evidence="2">Uncharacterized protein</fullName>
    </submittedName>
</protein>
<keyword evidence="1" id="KW-0472">Membrane</keyword>
<feature type="transmembrane region" description="Helical" evidence="1">
    <location>
        <begin position="241"/>
        <end position="260"/>
    </location>
</feature>
<evidence type="ECO:0000256" key="1">
    <source>
        <dbReference type="SAM" id="Phobius"/>
    </source>
</evidence>
<dbReference type="InterPro" id="IPR047709">
    <property type="entry name" value="HpsJ-like"/>
</dbReference>
<proteinExistence type="predicted"/>
<dbReference type="RefSeq" id="WP_014276267.1">
    <property type="nucleotide sequence ID" value="NZ_BIMW01000001.1"/>
</dbReference>
<accession>A0A5M3T043</accession>
<dbReference type="NCBIfam" id="NF038305">
    <property type="entry name" value="HpsJ_fam"/>
    <property type="match status" value="1"/>
</dbReference>
<dbReference type="EMBL" id="BIMW01000001">
    <property type="protein sequence ID" value="GCE92087.1"/>
    <property type="molecule type" value="Genomic_DNA"/>
</dbReference>
<feature type="transmembrane region" description="Helical" evidence="1">
    <location>
        <begin position="93"/>
        <end position="112"/>
    </location>
</feature>
<feature type="transmembrane region" description="Helical" evidence="1">
    <location>
        <begin position="54"/>
        <end position="73"/>
    </location>
</feature>
<dbReference type="GeneID" id="301681102"/>
<gene>
    <name evidence="2" type="ORF">NIES46_01220</name>
</gene>
<evidence type="ECO:0000313" key="3">
    <source>
        <dbReference type="Proteomes" id="UP000326169"/>
    </source>
</evidence>
<organism evidence="2 3">
    <name type="scientific">Limnospira platensis NIES-46</name>
    <dbReference type="NCBI Taxonomy" id="1236695"/>
    <lineage>
        <taxon>Bacteria</taxon>
        <taxon>Bacillati</taxon>
        <taxon>Cyanobacteriota</taxon>
        <taxon>Cyanophyceae</taxon>
        <taxon>Oscillatoriophycideae</taxon>
        <taxon>Oscillatoriales</taxon>
        <taxon>Sirenicapillariaceae</taxon>
        <taxon>Limnospira</taxon>
    </lineage>
</organism>
<sequence>MTSTTNRQFSFQASSSIKLVGLILILSALVDYLVLLFPPNLTDRGWLIQTASSLVDRGVVPLVGMALVLMGYWMDSVLGNAPKSRNNIADLRLWVGILASLLGLLYLLIFPMHLNNTRLARRDALSEISQQAAQAETQLESQLGSQQFQQEIEQRKVQLRAQLTGLIQDEEQLNQVIAEGNLPPQILQVLEEAKTNPAVLDEFLEQQADSLPVQLLTQIRQRQQELEDEAKTRSLKSSLQTGMSSLLLAIGYIALGWTGLKGLGLLNKGRRKPSSNPG</sequence>
<keyword evidence="1" id="KW-1133">Transmembrane helix</keyword>
<dbReference type="Proteomes" id="UP000326169">
    <property type="component" value="Unassembled WGS sequence"/>
</dbReference>
<evidence type="ECO:0000313" key="2">
    <source>
        <dbReference type="EMBL" id="GCE92087.1"/>
    </source>
</evidence>
<keyword evidence="1" id="KW-0812">Transmembrane</keyword>
<name>A0A5M3T043_LIMPL</name>
<reference evidence="2 3" key="1">
    <citation type="journal article" date="2019" name="J Genomics">
        <title>The Draft Genome of a Hydrogen-producing Cyanobacterium, Arthrospira platensis NIES-46.</title>
        <authorList>
            <person name="Suzuki S."/>
            <person name="Yamaguchi H."/>
            <person name="Kawachi M."/>
        </authorList>
    </citation>
    <scope>NUCLEOTIDE SEQUENCE [LARGE SCALE GENOMIC DNA]</scope>
    <source>
        <strain evidence="2 3">NIES-46</strain>
    </source>
</reference>
<comment type="caution">
    <text evidence="2">The sequence shown here is derived from an EMBL/GenBank/DDBJ whole genome shotgun (WGS) entry which is preliminary data.</text>
</comment>